<organism evidence="1 2">
    <name type="scientific">Bifidobacterium longum</name>
    <dbReference type="NCBI Taxonomy" id="216816"/>
    <lineage>
        <taxon>Bacteria</taxon>
        <taxon>Bacillati</taxon>
        <taxon>Actinomycetota</taxon>
        <taxon>Actinomycetes</taxon>
        <taxon>Bifidobacteriales</taxon>
        <taxon>Bifidobacteriaceae</taxon>
        <taxon>Bifidobacterium</taxon>
    </lineage>
</organism>
<proteinExistence type="predicted"/>
<dbReference type="RefSeq" id="WP_115778574.1">
    <property type="nucleotide sequence ID" value="NZ_CP135993.1"/>
</dbReference>
<accession>A0A3D8U1L3</accession>
<dbReference type="Proteomes" id="UP000257074">
    <property type="component" value="Unassembled WGS sequence"/>
</dbReference>
<protein>
    <submittedName>
        <fullName evidence="1">Uncharacterized protein</fullName>
    </submittedName>
</protein>
<sequence length="135" mass="15269">MAEITLKEYAGRHGKAPVSVRQLAQRGGFRTAHKIGRDWVVDEHEPYPDDRRVKPSEVINREAMGGLARTEQNSIARGERVRRLSKWGDNTLTFGRLWERLTPSLIDTCTPEQLAQIVDLLKEAYDDGVAAGRDE</sequence>
<reference evidence="1 2" key="1">
    <citation type="journal article" date="2017" name="Anaerobe">
        <title>Quantification, isolation and characterization of Bifidobacterium from the vaginal microbiomes of reproductive aged women.</title>
        <authorList>
            <person name="Freitas A.C."/>
            <person name="Hill J.E."/>
        </authorList>
    </citation>
    <scope>NUCLEOTIDE SEQUENCE [LARGE SCALE GENOMIC DNA]</scope>
    <source>
        <strain evidence="1 2">N6D05</strain>
    </source>
</reference>
<gene>
    <name evidence="1" type="ORF">CE169_04020</name>
</gene>
<dbReference type="AlphaFoldDB" id="A0A3D8U1L3"/>
<evidence type="ECO:0000313" key="1">
    <source>
        <dbReference type="EMBL" id="RDX09529.1"/>
    </source>
</evidence>
<comment type="caution">
    <text evidence="1">The sequence shown here is derived from an EMBL/GenBank/DDBJ whole genome shotgun (WGS) entry which is preliminary data.</text>
</comment>
<evidence type="ECO:0000313" key="2">
    <source>
        <dbReference type="Proteomes" id="UP000257074"/>
    </source>
</evidence>
<name>A0A3D8U1L3_BIFLN</name>
<dbReference type="EMBL" id="NJNR01000015">
    <property type="protein sequence ID" value="RDX09529.1"/>
    <property type="molecule type" value="Genomic_DNA"/>
</dbReference>